<evidence type="ECO:0000313" key="3">
    <source>
        <dbReference type="Proteomes" id="UP000218811"/>
    </source>
</evidence>
<protein>
    <submittedName>
        <fullName evidence="2">Uncharacterized protein</fullName>
    </submittedName>
</protein>
<organism evidence="2 3">
    <name type="scientific">Wolfiporia cocos (strain MD-104)</name>
    <name type="common">Brown rot fungus</name>
    <dbReference type="NCBI Taxonomy" id="742152"/>
    <lineage>
        <taxon>Eukaryota</taxon>
        <taxon>Fungi</taxon>
        <taxon>Dikarya</taxon>
        <taxon>Basidiomycota</taxon>
        <taxon>Agaricomycotina</taxon>
        <taxon>Agaricomycetes</taxon>
        <taxon>Polyporales</taxon>
        <taxon>Phaeolaceae</taxon>
        <taxon>Wolfiporia</taxon>
    </lineage>
</organism>
<gene>
    <name evidence="2" type="ORF">WOLCODRAFT_20186</name>
</gene>
<proteinExistence type="predicted"/>
<feature type="compositionally biased region" description="Low complexity" evidence="1">
    <location>
        <begin position="117"/>
        <end position="126"/>
    </location>
</feature>
<sequence>MSNGKLDRVIHLYCCMKSATQATIEPETYLKPTPIGSTAAGSEWAALMKSFTCTSLKKIRKVIADEESDGGDKIAVVATAAPEAAADTTEITAHNADVPVQANEQANLLRQPVVETTNPLPDLTDLTSEEPQVPAFCEGKLGDHSRDQTL</sequence>
<accession>A0A2H3JAQ3</accession>
<feature type="compositionally biased region" description="Basic and acidic residues" evidence="1">
    <location>
        <begin position="140"/>
        <end position="150"/>
    </location>
</feature>
<dbReference type="EMBL" id="KB467865">
    <property type="protein sequence ID" value="PCH35829.1"/>
    <property type="molecule type" value="Genomic_DNA"/>
</dbReference>
<evidence type="ECO:0000256" key="1">
    <source>
        <dbReference type="SAM" id="MobiDB-lite"/>
    </source>
</evidence>
<evidence type="ECO:0000313" key="2">
    <source>
        <dbReference type="EMBL" id="PCH35829.1"/>
    </source>
</evidence>
<keyword evidence="3" id="KW-1185">Reference proteome</keyword>
<name>A0A2H3JAQ3_WOLCO</name>
<reference evidence="2 3" key="1">
    <citation type="journal article" date="2012" name="Science">
        <title>The Paleozoic origin of enzymatic lignin decomposition reconstructed from 31 fungal genomes.</title>
        <authorList>
            <person name="Floudas D."/>
            <person name="Binder M."/>
            <person name="Riley R."/>
            <person name="Barry K."/>
            <person name="Blanchette R.A."/>
            <person name="Henrissat B."/>
            <person name="Martinez A.T."/>
            <person name="Otillar R."/>
            <person name="Spatafora J.W."/>
            <person name="Yadav J.S."/>
            <person name="Aerts A."/>
            <person name="Benoit I."/>
            <person name="Boyd A."/>
            <person name="Carlson A."/>
            <person name="Copeland A."/>
            <person name="Coutinho P.M."/>
            <person name="de Vries R.P."/>
            <person name="Ferreira P."/>
            <person name="Findley K."/>
            <person name="Foster B."/>
            <person name="Gaskell J."/>
            <person name="Glotzer D."/>
            <person name="Gorecki P."/>
            <person name="Heitman J."/>
            <person name="Hesse C."/>
            <person name="Hori C."/>
            <person name="Igarashi K."/>
            <person name="Jurgens J.A."/>
            <person name="Kallen N."/>
            <person name="Kersten P."/>
            <person name="Kohler A."/>
            <person name="Kuees U."/>
            <person name="Kumar T.K.A."/>
            <person name="Kuo A."/>
            <person name="LaButti K."/>
            <person name="Larrondo L.F."/>
            <person name="Lindquist E."/>
            <person name="Ling A."/>
            <person name="Lombard V."/>
            <person name="Lucas S."/>
            <person name="Lundell T."/>
            <person name="Martin R."/>
            <person name="McLaughlin D.J."/>
            <person name="Morgenstern I."/>
            <person name="Morin E."/>
            <person name="Murat C."/>
            <person name="Nagy L.G."/>
            <person name="Nolan M."/>
            <person name="Ohm R.A."/>
            <person name="Patyshakuliyeva A."/>
            <person name="Rokas A."/>
            <person name="Ruiz-Duenas F.J."/>
            <person name="Sabat G."/>
            <person name="Salamov A."/>
            <person name="Samejima M."/>
            <person name="Schmutz J."/>
            <person name="Slot J.C."/>
            <person name="St John F."/>
            <person name="Stenlid J."/>
            <person name="Sun H."/>
            <person name="Sun S."/>
            <person name="Syed K."/>
            <person name="Tsang A."/>
            <person name="Wiebenga A."/>
            <person name="Young D."/>
            <person name="Pisabarro A."/>
            <person name="Eastwood D.C."/>
            <person name="Martin F."/>
            <person name="Cullen D."/>
            <person name="Grigoriev I.V."/>
            <person name="Hibbett D.S."/>
        </authorList>
    </citation>
    <scope>NUCLEOTIDE SEQUENCE [LARGE SCALE GENOMIC DNA]</scope>
    <source>
        <strain evidence="2 3">MD-104</strain>
    </source>
</reference>
<dbReference type="AlphaFoldDB" id="A0A2H3JAQ3"/>
<feature type="region of interest" description="Disordered" evidence="1">
    <location>
        <begin position="117"/>
        <end position="150"/>
    </location>
</feature>
<dbReference type="Proteomes" id="UP000218811">
    <property type="component" value="Unassembled WGS sequence"/>
</dbReference>